<sequence length="175" mass="20041">PSYEEQDSPQNRVLVNPKVRRIRWTLNGPLEIAITVARDQLFDPDEVAEPYHQGHPFAQAPLTKPKVSSLKVYIHTLDDWDYFWMEIHRDHTDPDATYDPAEDLYGSLPGMDGNEHLILCCGEKRPWGRQTQGLVVKAATGHFVTIHDFISTVHPYLMARRGDILETMNLEPGRP</sequence>
<comment type="caution">
    <text evidence="1">The sequence shown here is derived from an EMBL/GenBank/DDBJ whole genome shotgun (WGS) entry which is preliminary data.</text>
</comment>
<evidence type="ECO:0000313" key="2">
    <source>
        <dbReference type="Proteomes" id="UP001305647"/>
    </source>
</evidence>
<dbReference type="Proteomes" id="UP001305647">
    <property type="component" value="Unassembled WGS sequence"/>
</dbReference>
<accession>A0AAN6Q288</accession>
<name>A0AAN6Q288_9PEZI</name>
<dbReference type="AlphaFoldDB" id="A0AAN6Q288"/>
<feature type="non-terminal residue" evidence="1">
    <location>
        <position position="1"/>
    </location>
</feature>
<feature type="non-terminal residue" evidence="1">
    <location>
        <position position="175"/>
    </location>
</feature>
<dbReference type="EMBL" id="MU863632">
    <property type="protein sequence ID" value="KAK4102272.1"/>
    <property type="molecule type" value="Genomic_DNA"/>
</dbReference>
<keyword evidence="2" id="KW-1185">Reference proteome</keyword>
<reference evidence="1" key="1">
    <citation type="journal article" date="2023" name="Mol. Phylogenet. Evol.">
        <title>Genome-scale phylogeny and comparative genomics of the fungal order Sordariales.</title>
        <authorList>
            <person name="Hensen N."/>
            <person name="Bonometti L."/>
            <person name="Westerberg I."/>
            <person name="Brannstrom I.O."/>
            <person name="Guillou S."/>
            <person name="Cros-Aarteil S."/>
            <person name="Calhoun S."/>
            <person name="Haridas S."/>
            <person name="Kuo A."/>
            <person name="Mondo S."/>
            <person name="Pangilinan J."/>
            <person name="Riley R."/>
            <person name="LaButti K."/>
            <person name="Andreopoulos B."/>
            <person name="Lipzen A."/>
            <person name="Chen C."/>
            <person name="Yan M."/>
            <person name="Daum C."/>
            <person name="Ng V."/>
            <person name="Clum A."/>
            <person name="Steindorff A."/>
            <person name="Ohm R.A."/>
            <person name="Martin F."/>
            <person name="Silar P."/>
            <person name="Natvig D.O."/>
            <person name="Lalanne C."/>
            <person name="Gautier V."/>
            <person name="Ament-Velasquez S.L."/>
            <person name="Kruys A."/>
            <person name="Hutchinson M.I."/>
            <person name="Powell A.J."/>
            <person name="Barry K."/>
            <person name="Miller A.N."/>
            <person name="Grigoriev I.V."/>
            <person name="Debuchy R."/>
            <person name="Gladieux P."/>
            <person name="Hiltunen Thoren M."/>
            <person name="Johannesson H."/>
        </authorList>
    </citation>
    <scope>NUCLEOTIDE SEQUENCE</scope>
    <source>
        <strain evidence="1">CBS 757.83</strain>
    </source>
</reference>
<gene>
    <name evidence="1" type="ORF">N658DRAFT_409271</name>
</gene>
<organism evidence="1 2">
    <name type="scientific">Parathielavia hyrcaniae</name>
    <dbReference type="NCBI Taxonomy" id="113614"/>
    <lineage>
        <taxon>Eukaryota</taxon>
        <taxon>Fungi</taxon>
        <taxon>Dikarya</taxon>
        <taxon>Ascomycota</taxon>
        <taxon>Pezizomycotina</taxon>
        <taxon>Sordariomycetes</taxon>
        <taxon>Sordariomycetidae</taxon>
        <taxon>Sordariales</taxon>
        <taxon>Chaetomiaceae</taxon>
        <taxon>Parathielavia</taxon>
    </lineage>
</organism>
<evidence type="ECO:0000313" key="1">
    <source>
        <dbReference type="EMBL" id="KAK4102272.1"/>
    </source>
</evidence>
<proteinExistence type="predicted"/>
<reference evidence="1" key="2">
    <citation type="submission" date="2023-05" db="EMBL/GenBank/DDBJ databases">
        <authorList>
            <consortium name="Lawrence Berkeley National Laboratory"/>
            <person name="Steindorff A."/>
            <person name="Hensen N."/>
            <person name="Bonometti L."/>
            <person name="Westerberg I."/>
            <person name="Brannstrom I.O."/>
            <person name="Guillou S."/>
            <person name="Cros-Aarteil S."/>
            <person name="Calhoun S."/>
            <person name="Haridas S."/>
            <person name="Kuo A."/>
            <person name="Mondo S."/>
            <person name="Pangilinan J."/>
            <person name="Riley R."/>
            <person name="Labutti K."/>
            <person name="Andreopoulos B."/>
            <person name="Lipzen A."/>
            <person name="Chen C."/>
            <person name="Yanf M."/>
            <person name="Daum C."/>
            <person name="Ng V."/>
            <person name="Clum A."/>
            <person name="Ohm R."/>
            <person name="Martin F."/>
            <person name="Silar P."/>
            <person name="Natvig D."/>
            <person name="Lalanne C."/>
            <person name="Gautier V."/>
            <person name="Ament-Velasquez S.L."/>
            <person name="Kruys A."/>
            <person name="Hutchinson M.I."/>
            <person name="Powell A.J."/>
            <person name="Barry K."/>
            <person name="Miller A.N."/>
            <person name="Grigoriev I.V."/>
            <person name="Debuchy R."/>
            <person name="Gladieux P."/>
            <person name="Thoren M.H."/>
            <person name="Johannesson H."/>
        </authorList>
    </citation>
    <scope>NUCLEOTIDE SEQUENCE</scope>
    <source>
        <strain evidence="1">CBS 757.83</strain>
    </source>
</reference>
<protein>
    <submittedName>
        <fullName evidence="1">Uncharacterized protein</fullName>
    </submittedName>
</protein>